<keyword evidence="3" id="KW-1185">Reference proteome</keyword>
<evidence type="ECO:0000313" key="3">
    <source>
        <dbReference type="Proteomes" id="UP000523447"/>
    </source>
</evidence>
<accession>A0A7X6M1Z3</accession>
<keyword evidence="1" id="KW-0812">Transmembrane</keyword>
<dbReference type="InterPro" id="IPR049713">
    <property type="entry name" value="Pr6Pr-like"/>
</dbReference>
<dbReference type="EMBL" id="JAAXPE010000024">
    <property type="protein sequence ID" value="NKY87985.1"/>
    <property type="molecule type" value="Genomic_DNA"/>
</dbReference>
<proteinExistence type="predicted"/>
<dbReference type="NCBIfam" id="NF038065">
    <property type="entry name" value="Pr6Pr"/>
    <property type="match status" value="1"/>
</dbReference>
<feature type="transmembrane region" description="Helical" evidence="1">
    <location>
        <begin position="78"/>
        <end position="98"/>
    </location>
</feature>
<organism evidence="2 3">
    <name type="scientific">Nocardia veterana</name>
    <dbReference type="NCBI Taxonomy" id="132249"/>
    <lineage>
        <taxon>Bacteria</taxon>
        <taxon>Bacillati</taxon>
        <taxon>Actinomycetota</taxon>
        <taxon>Actinomycetes</taxon>
        <taxon>Mycobacteriales</taxon>
        <taxon>Nocardiaceae</taxon>
        <taxon>Nocardia</taxon>
    </lineage>
</organism>
<dbReference type="RefSeq" id="WP_040720292.1">
    <property type="nucleotide sequence ID" value="NZ_CAWPHS010000017.1"/>
</dbReference>
<reference evidence="2 3" key="1">
    <citation type="submission" date="2020-04" db="EMBL/GenBank/DDBJ databases">
        <title>MicrobeNet Type strains.</title>
        <authorList>
            <person name="Nicholson A.C."/>
        </authorList>
    </citation>
    <scope>NUCLEOTIDE SEQUENCE [LARGE SCALE GENOMIC DNA]</scope>
    <source>
        <strain evidence="2 3">DSM 44445</strain>
    </source>
</reference>
<feature type="transmembrane region" description="Helical" evidence="1">
    <location>
        <begin position="135"/>
        <end position="153"/>
    </location>
</feature>
<dbReference type="AlphaFoldDB" id="A0A7X6M1Z3"/>
<gene>
    <name evidence="2" type="ORF">HGA07_20460</name>
</gene>
<sequence length="210" mass="22946">MIARAGTPIWIRIPRLAVAVLGAVALLWIPLRVSGSATFSLGNYFSYFTVQSNILGVLVLLIGGVLDPRSPRWQAVRGAVTLYLLITGVIYAVLLAGIDVMLTDKWVNDTMHRVLPIVLVADWILVSARLRVSPALIVGWLAYPIVYCGYSLIRGELVHWYPYPFLDPRGQGYPSLLIGVVILAVVITMMAIAVAWLGAVRGRRDAAVPV</sequence>
<evidence type="ECO:0000313" key="2">
    <source>
        <dbReference type="EMBL" id="NKY87985.1"/>
    </source>
</evidence>
<evidence type="ECO:0000256" key="1">
    <source>
        <dbReference type="SAM" id="Phobius"/>
    </source>
</evidence>
<keyword evidence="1" id="KW-0472">Membrane</keyword>
<feature type="transmembrane region" description="Helical" evidence="1">
    <location>
        <begin position="45"/>
        <end position="66"/>
    </location>
</feature>
<comment type="caution">
    <text evidence="2">The sequence shown here is derived from an EMBL/GenBank/DDBJ whole genome shotgun (WGS) entry which is preliminary data.</text>
</comment>
<feature type="transmembrane region" description="Helical" evidence="1">
    <location>
        <begin position="173"/>
        <end position="197"/>
    </location>
</feature>
<feature type="transmembrane region" description="Helical" evidence="1">
    <location>
        <begin position="110"/>
        <end position="128"/>
    </location>
</feature>
<name>A0A7X6M1Z3_9NOCA</name>
<protein>
    <submittedName>
        <fullName evidence="2">Pr6Pr family membrane protein</fullName>
    </submittedName>
</protein>
<dbReference type="Proteomes" id="UP000523447">
    <property type="component" value="Unassembled WGS sequence"/>
</dbReference>
<keyword evidence="1" id="KW-1133">Transmembrane helix</keyword>